<protein>
    <submittedName>
        <fullName evidence="4">IDS-epimerase</fullName>
    </submittedName>
</protein>
<evidence type="ECO:0007829" key="6">
    <source>
        <dbReference type="PDB" id="2HP3"/>
    </source>
</evidence>
<sequence length="446" mass="47568">MFTTKLAEKVVSAWKAKISQPALKAAQDGVIDTVAAALGGVTEHSVQVALKYVAATGGSGDSKLWGVNQRSNMFDAAFVNGMAAHAIDFDDSFPVMRGHPSSSLVPAIFAVGEHVGANGHNCLKSYVLGIEVVATLGRAVGKGHYLAGWHPTSTLGVFGATTAAALLLGADEEQLRNAWGIAASNSCGIIKNFGTMTKPMHTGSAARNGVLSAWLSMQSFTGCQTVFDDAEGILAMYGAQPGPELFNAMQKFGTPWAIIAPGLYKKSWPSCYANHKPLAGLFAIMKEHGLTGQDISHVDVGFLPGVEKPLLYMDPRTTEEAKFSIEANIGAALLDGEVSLASFEIEHLDRPAMRAAMKKVTRFDMPSETTFSGTTGYTDIVVHTADGKIERRIEATPGSLEDPMDDAHLERKFKDCTAWMPFGESGLLFDRLRSLTADQGIKTVQP</sequence>
<dbReference type="SUPFAM" id="SSF103378">
    <property type="entry name" value="2-methylcitrate dehydratase PrpD"/>
    <property type="match status" value="1"/>
</dbReference>
<evidence type="ECO:0000259" key="3">
    <source>
        <dbReference type="Pfam" id="PF19305"/>
    </source>
</evidence>
<feature type="modified residue" description="Cysteine sulfenic acid (-SOH)" evidence="5">
    <location>
        <position position="271"/>
    </location>
</feature>
<dbReference type="PDB" id="2HP3">
    <property type="method" value="X-ray"/>
    <property type="resolution" value="1.71 A"/>
    <property type="chains" value="A/B=1-446"/>
</dbReference>
<dbReference type="SMR" id="Q1L4E3"/>
<dbReference type="PANTHER" id="PTHR16943:SF8">
    <property type="entry name" value="2-METHYLCITRATE DEHYDRATASE"/>
    <property type="match status" value="1"/>
</dbReference>
<name>Q1L4E3_AGRTU</name>
<dbReference type="Gene3D" id="1.10.4100.10">
    <property type="entry name" value="2-methylcitrate dehydratase PrpD"/>
    <property type="match status" value="1"/>
</dbReference>
<feature type="disulfide bond" description="Interchain" evidence="5">
    <location>
        <position position="187"/>
    </location>
</feature>
<dbReference type="InterPro" id="IPR005656">
    <property type="entry name" value="MmgE_PrpD"/>
</dbReference>
<dbReference type="PDB" id="2HP0">
    <property type="method" value="X-ray"/>
    <property type="resolution" value="1.50 A"/>
    <property type="chains" value="A/B=1-446"/>
</dbReference>
<reference evidence="5 6" key="3">
    <citation type="journal article" date="2006" name="J. Mol. Biol.">
        <title>Three-dimensional structure of iminodisuccinate epimerase defines the fold of the MmgE/PrpD protein family.</title>
        <authorList>
            <person name="Lohkamp B."/>
            <person name="Bauerle B."/>
            <person name="Rieger P.G."/>
            <person name="Schneider G."/>
        </authorList>
    </citation>
    <scope>X-RAY CRYSTALLOGRAPHY (1.50 ANGSTROMS)</scope>
    <scope>CYSTEINE SULFENIC ACID (-SOH) AT CYS-271</scope>
    <scope>DISULFIDE BONDS</scope>
</reference>
<dbReference type="InterPro" id="IPR042183">
    <property type="entry name" value="MmgE/PrpD_sf_1"/>
</dbReference>
<evidence type="ECO:0000259" key="2">
    <source>
        <dbReference type="Pfam" id="PF03972"/>
    </source>
</evidence>
<dbReference type="AlphaFoldDB" id="Q1L4E3"/>
<dbReference type="Pfam" id="PF03972">
    <property type="entry name" value="MmgE_PrpD_N"/>
    <property type="match status" value="1"/>
</dbReference>
<evidence type="ECO:0000313" key="4">
    <source>
        <dbReference type="EMBL" id="AAZ57200.1"/>
    </source>
</evidence>
<reference evidence="4" key="1">
    <citation type="submission" date="2005-06" db="EMBL/GenBank/DDBJ databases">
        <authorList>
            <person name="Castro L.F.C."/>
            <person name="Santos M.M."/>
            <person name="Reis-Henriques M.A."/>
        </authorList>
    </citation>
    <scope>NUCLEOTIDE SEQUENCE</scope>
    <source>
        <strain evidence="4">BY6</strain>
    </source>
</reference>
<dbReference type="InterPro" id="IPR045337">
    <property type="entry name" value="MmgE_PrpD_C"/>
</dbReference>
<comment type="similarity">
    <text evidence="1">Belongs to the PrpD family.</text>
</comment>
<dbReference type="PANTHER" id="PTHR16943">
    <property type="entry name" value="2-METHYLCITRATE DEHYDRATASE-RELATED"/>
    <property type="match status" value="1"/>
</dbReference>
<organism evidence="4">
    <name type="scientific">Agrobacterium tumefaciens</name>
    <dbReference type="NCBI Taxonomy" id="358"/>
    <lineage>
        <taxon>Bacteria</taxon>
        <taxon>Pseudomonadati</taxon>
        <taxon>Pseudomonadota</taxon>
        <taxon>Alphaproteobacteria</taxon>
        <taxon>Hyphomicrobiales</taxon>
        <taxon>Rhizobiaceae</taxon>
        <taxon>Rhizobium/Agrobacterium group</taxon>
        <taxon>Agrobacterium</taxon>
        <taxon>Agrobacterium tumefaciens complex</taxon>
    </lineage>
</organism>
<dbReference type="InterPro" id="IPR045336">
    <property type="entry name" value="MmgE_PrpD_N"/>
</dbReference>
<dbReference type="InterPro" id="IPR042188">
    <property type="entry name" value="MmgE/PrpD_sf_2"/>
</dbReference>
<reference evidence="4" key="2">
    <citation type="journal article" date="2006" name="Appl. Environ. Microbiol.">
        <title>Sequencing and heterologous expression of an epimerase and two lyases from iminodisuccinate-degrading bacteria.</title>
        <authorList>
            <person name="Bauerle B."/>
            <person name="Cokesa Z."/>
            <person name="Hofmann S."/>
            <person name="Rieger P.-G."/>
        </authorList>
    </citation>
    <scope>NUCLEOTIDE SEQUENCE</scope>
    <source>
        <strain evidence="4">BY6</strain>
    </source>
</reference>
<dbReference type="EvolutionaryTrace" id="Q1L4E3"/>
<accession>Q1L4E3</accession>
<dbReference type="Pfam" id="PF19305">
    <property type="entry name" value="MmgE_PrpD_C"/>
    <property type="match status" value="1"/>
</dbReference>
<dbReference type="PDBsum" id="2HP0"/>
<dbReference type="EMBL" id="DQ094782">
    <property type="protein sequence ID" value="AAZ57200.1"/>
    <property type="molecule type" value="Genomic_DNA"/>
</dbReference>
<evidence type="ECO:0000256" key="1">
    <source>
        <dbReference type="ARBA" id="ARBA00006174"/>
    </source>
</evidence>
<dbReference type="GO" id="GO:0016829">
    <property type="term" value="F:lyase activity"/>
    <property type="evidence" value="ECO:0007669"/>
    <property type="project" value="InterPro"/>
</dbReference>
<feature type="domain" description="MmgE/PrpD C-terminal" evidence="3">
    <location>
        <begin position="268"/>
        <end position="418"/>
    </location>
</feature>
<keyword evidence="5 6" id="KW-0002">3D-structure</keyword>
<feature type="domain" description="MmgE/PrpD N-terminal" evidence="2">
    <location>
        <begin position="5"/>
        <end position="242"/>
    </location>
</feature>
<dbReference type="Gene3D" id="3.30.1330.120">
    <property type="entry name" value="2-methylcitrate dehydratase PrpD"/>
    <property type="match status" value="1"/>
</dbReference>
<dbReference type="PDBsum" id="2HP3"/>
<dbReference type="InterPro" id="IPR036148">
    <property type="entry name" value="MmgE/PrpD_sf"/>
</dbReference>
<proteinExistence type="evidence at protein level"/>
<evidence type="ECO:0007829" key="5">
    <source>
        <dbReference type="PDB" id="2HP0"/>
    </source>
</evidence>